<name>F7FYE5_MONDO</name>
<dbReference type="SUPFAM" id="SSF57256">
    <property type="entry name" value="Elafin-like"/>
    <property type="match status" value="2"/>
</dbReference>
<dbReference type="Bgee" id="ENSMODG00000016190">
    <property type="expression patterns" value="Expressed in extraembryonic membrane and 5 other cell types or tissues"/>
</dbReference>
<dbReference type="Ensembl" id="ENSMODT00000020593.3">
    <property type="protein sequence ID" value="ENSMODP00000020236.3"/>
    <property type="gene ID" value="ENSMODG00000016190.3"/>
</dbReference>
<evidence type="ECO:0000259" key="6">
    <source>
        <dbReference type="PROSITE" id="PS51390"/>
    </source>
</evidence>
<feature type="region of interest" description="Disordered" evidence="4">
    <location>
        <begin position="157"/>
        <end position="234"/>
    </location>
</feature>
<keyword evidence="1" id="KW-0646">Protease inhibitor</keyword>
<dbReference type="InterPro" id="IPR050514">
    <property type="entry name" value="WAP_four-disulfide_core"/>
</dbReference>
<dbReference type="GO" id="GO:0005615">
    <property type="term" value="C:extracellular space"/>
    <property type="evidence" value="ECO:0000318"/>
    <property type="project" value="GO_Central"/>
</dbReference>
<dbReference type="GO" id="GO:0019731">
    <property type="term" value="P:antibacterial humoral response"/>
    <property type="evidence" value="ECO:0000318"/>
    <property type="project" value="GO_Central"/>
</dbReference>
<reference evidence="7" key="3">
    <citation type="submission" date="2025-09" db="UniProtKB">
        <authorList>
            <consortium name="Ensembl"/>
        </authorList>
    </citation>
    <scope>IDENTIFICATION</scope>
</reference>
<dbReference type="InterPro" id="IPR036645">
    <property type="entry name" value="Elafin-like_sf"/>
</dbReference>
<evidence type="ECO:0000256" key="4">
    <source>
        <dbReference type="SAM" id="MobiDB-lite"/>
    </source>
</evidence>
<protein>
    <recommendedName>
        <fullName evidence="6">WAP domain-containing protein</fullName>
    </recommendedName>
</protein>
<dbReference type="Gene3D" id="4.10.75.10">
    <property type="entry name" value="Elafin-like"/>
    <property type="match status" value="2"/>
</dbReference>
<keyword evidence="8" id="KW-1185">Reference proteome</keyword>
<evidence type="ECO:0000256" key="3">
    <source>
        <dbReference type="ARBA" id="ARBA00023157"/>
    </source>
</evidence>
<reference evidence="7" key="2">
    <citation type="submission" date="2025-08" db="UniProtKB">
        <authorList>
            <consortium name="Ensembl"/>
        </authorList>
    </citation>
    <scope>IDENTIFICATION</scope>
</reference>
<evidence type="ECO:0000256" key="2">
    <source>
        <dbReference type="ARBA" id="ARBA00022729"/>
    </source>
</evidence>
<dbReference type="GO" id="GO:0004867">
    <property type="term" value="F:serine-type endopeptidase inhibitor activity"/>
    <property type="evidence" value="ECO:0000318"/>
    <property type="project" value="GO_Central"/>
</dbReference>
<evidence type="ECO:0000313" key="8">
    <source>
        <dbReference type="Proteomes" id="UP000002280"/>
    </source>
</evidence>
<feature type="domain" description="WAP" evidence="6">
    <location>
        <begin position="103"/>
        <end position="150"/>
    </location>
</feature>
<dbReference type="AlphaFoldDB" id="F7FYE5"/>
<accession>F7FYE5</accession>
<dbReference type="SMART" id="SM00217">
    <property type="entry name" value="WAP"/>
    <property type="match status" value="2"/>
</dbReference>
<dbReference type="GO" id="GO:0045087">
    <property type="term" value="P:innate immune response"/>
    <property type="evidence" value="ECO:0000318"/>
    <property type="project" value="GO_Central"/>
</dbReference>
<dbReference type="STRING" id="13616.ENSMODP00000020236"/>
<organism evidence="7 8">
    <name type="scientific">Monodelphis domestica</name>
    <name type="common">Gray short-tailed opossum</name>
    <dbReference type="NCBI Taxonomy" id="13616"/>
    <lineage>
        <taxon>Eukaryota</taxon>
        <taxon>Metazoa</taxon>
        <taxon>Chordata</taxon>
        <taxon>Craniata</taxon>
        <taxon>Vertebrata</taxon>
        <taxon>Euteleostomi</taxon>
        <taxon>Mammalia</taxon>
        <taxon>Metatheria</taxon>
        <taxon>Didelphimorphia</taxon>
        <taxon>Didelphidae</taxon>
        <taxon>Monodelphis</taxon>
    </lineage>
</organism>
<feature type="domain" description="WAP" evidence="6">
    <location>
        <begin position="27"/>
        <end position="74"/>
    </location>
</feature>
<dbReference type="PRINTS" id="PR00003">
    <property type="entry name" value="4DISULPHCORE"/>
</dbReference>
<proteinExistence type="predicted"/>
<sequence length="234" mass="24689">MRAQGLLLLAALLVLGSELPGAEGRRKGERSGGCPPDDQVCRPGIPHQCLVDKQCPKGKKCCQQACFLQCVARVMGMCVLCLFLLPSLSLLPRVAPHAGSFCVSVKSGQCPPDPLRCLSATQHLCTQDKNCSGLKRCCPTACGRDCRDPVRGASLTPQRRDVLTTAWPSSPGLLTRASPVGRSHNSRGWQGEQRAKRGLSLGATRPTPRSPGLALGEEEGVAPGPSCGERSPSG</sequence>
<dbReference type="InterPro" id="IPR008197">
    <property type="entry name" value="WAP_dom"/>
</dbReference>
<feature type="chain" id="PRO_5023832366" description="WAP domain-containing protein" evidence="5">
    <location>
        <begin position="25"/>
        <end position="234"/>
    </location>
</feature>
<evidence type="ECO:0000256" key="1">
    <source>
        <dbReference type="ARBA" id="ARBA00022690"/>
    </source>
</evidence>
<dbReference type="GeneTree" id="ENSGT00730000111369"/>
<dbReference type="PROSITE" id="PS51390">
    <property type="entry name" value="WAP"/>
    <property type="match status" value="2"/>
</dbReference>
<dbReference type="HOGENOM" id="CLU_105901_2_0_1"/>
<dbReference type="Proteomes" id="UP000002280">
    <property type="component" value="Chromosome 1"/>
</dbReference>
<dbReference type="Pfam" id="PF00095">
    <property type="entry name" value="WAP"/>
    <property type="match status" value="2"/>
</dbReference>
<dbReference type="PANTHER" id="PTHR19441">
    <property type="entry name" value="WHEY ACDIC PROTEIN WAP"/>
    <property type="match status" value="1"/>
</dbReference>
<dbReference type="PANTHER" id="PTHR19441:SF30">
    <property type="entry name" value="ELAFIN"/>
    <property type="match status" value="1"/>
</dbReference>
<keyword evidence="3" id="KW-1015">Disulfide bond</keyword>
<evidence type="ECO:0000313" key="7">
    <source>
        <dbReference type="Ensembl" id="ENSMODP00000020236.3"/>
    </source>
</evidence>
<feature type="signal peptide" evidence="5">
    <location>
        <begin position="1"/>
        <end position="24"/>
    </location>
</feature>
<dbReference type="InParanoid" id="F7FYE5"/>
<reference evidence="7 8" key="1">
    <citation type="journal article" date="2007" name="Nature">
        <title>Genome of the marsupial Monodelphis domestica reveals innovation in non-coding sequences.</title>
        <authorList>
            <person name="Mikkelsen T.S."/>
            <person name="Wakefield M.J."/>
            <person name="Aken B."/>
            <person name="Amemiya C.T."/>
            <person name="Chang J.L."/>
            <person name="Duke S."/>
            <person name="Garber M."/>
            <person name="Gentles A.J."/>
            <person name="Goodstadt L."/>
            <person name="Heger A."/>
            <person name="Jurka J."/>
            <person name="Kamal M."/>
            <person name="Mauceli E."/>
            <person name="Searle S.M."/>
            <person name="Sharpe T."/>
            <person name="Baker M.L."/>
            <person name="Batzer M.A."/>
            <person name="Benos P.V."/>
            <person name="Belov K."/>
            <person name="Clamp M."/>
            <person name="Cook A."/>
            <person name="Cuff J."/>
            <person name="Das R."/>
            <person name="Davidow L."/>
            <person name="Deakin J.E."/>
            <person name="Fazzari M.J."/>
            <person name="Glass J.L."/>
            <person name="Grabherr M."/>
            <person name="Greally J.M."/>
            <person name="Gu W."/>
            <person name="Hore T.A."/>
            <person name="Huttley G.A."/>
            <person name="Kleber M."/>
            <person name="Jirtle R.L."/>
            <person name="Koina E."/>
            <person name="Lee J.T."/>
            <person name="Mahony S."/>
            <person name="Marra M.A."/>
            <person name="Miller R.D."/>
            <person name="Nicholls R.D."/>
            <person name="Oda M."/>
            <person name="Papenfuss A.T."/>
            <person name="Parra Z.E."/>
            <person name="Pollock D.D."/>
            <person name="Ray D.A."/>
            <person name="Schein J.E."/>
            <person name="Speed T.P."/>
            <person name="Thompson K."/>
            <person name="VandeBerg J.L."/>
            <person name="Wade C.M."/>
            <person name="Walker J.A."/>
            <person name="Waters P.D."/>
            <person name="Webber C."/>
            <person name="Weidman J.R."/>
            <person name="Xie X."/>
            <person name="Zody M.C."/>
            <person name="Baldwin J."/>
            <person name="Abdouelleil A."/>
            <person name="Abdulkadir J."/>
            <person name="Abebe A."/>
            <person name="Abera B."/>
            <person name="Abreu J."/>
            <person name="Acer S.C."/>
            <person name="Aftuck L."/>
            <person name="Alexander A."/>
            <person name="An P."/>
            <person name="Anderson E."/>
            <person name="Anderson S."/>
            <person name="Arachi H."/>
            <person name="Azer M."/>
            <person name="Bachantsang P."/>
            <person name="Barry A."/>
            <person name="Bayul T."/>
            <person name="Berlin A."/>
            <person name="Bessette D."/>
            <person name="Bloom T."/>
            <person name="Bloom T."/>
            <person name="Boguslavskiy L."/>
            <person name="Bonnet C."/>
            <person name="Boukhgalter B."/>
            <person name="Bourzgui I."/>
            <person name="Brown A."/>
            <person name="Cahill P."/>
            <person name="Channer S."/>
            <person name="Cheshatsang Y."/>
            <person name="Chuda L."/>
            <person name="Citroen M."/>
            <person name="Collymore A."/>
            <person name="Cooke P."/>
            <person name="Costello M."/>
            <person name="D'Aco K."/>
            <person name="Daza R."/>
            <person name="De Haan G."/>
            <person name="DeGray S."/>
            <person name="DeMaso C."/>
            <person name="Dhargay N."/>
            <person name="Dooley K."/>
            <person name="Dooley E."/>
            <person name="Doricent M."/>
            <person name="Dorje P."/>
            <person name="Dorjee K."/>
            <person name="Dupes A."/>
            <person name="Elong R."/>
            <person name="Falk J."/>
            <person name="Farina A."/>
            <person name="Faro S."/>
            <person name="Ferguson D."/>
            <person name="Fisher S."/>
            <person name="Foley C.D."/>
            <person name="Franke A."/>
            <person name="Friedrich D."/>
            <person name="Gadbois L."/>
            <person name="Gearin G."/>
            <person name="Gearin C.R."/>
            <person name="Giannoukos G."/>
            <person name="Goode T."/>
            <person name="Graham J."/>
            <person name="Grandbois E."/>
            <person name="Grewal S."/>
            <person name="Gyaltsen K."/>
            <person name="Hafez N."/>
            <person name="Hagos B."/>
            <person name="Hall J."/>
            <person name="Henson C."/>
            <person name="Hollinger A."/>
            <person name="Honan T."/>
            <person name="Huard M.D."/>
            <person name="Hughes L."/>
            <person name="Hurhula B."/>
            <person name="Husby M.E."/>
            <person name="Kamat A."/>
            <person name="Kanga B."/>
            <person name="Kashin S."/>
            <person name="Khazanovich D."/>
            <person name="Kisner P."/>
            <person name="Lance K."/>
            <person name="Lara M."/>
            <person name="Lee W."/>
            <person name="Lennon N."/>
            <person name="Letendre F."/>
            <person name="LeVine R."/>
            <person name="Lipovsky A."/>
            <person name="Liu X."/>
            <person name="Liu J."/>
            <person name="Liu S."/>
            <person name="Lokyitsang T."/>
            <person name="Lokyitsang Y."/>
            <person name="Lubonja R."/>
            <person name="Lui A."/>
            <person name="MacDonald P."/>
            <person name="Magnisalis V."/>
            <person name="Maru K."/>
            <person name="Matthews C."/>
            <person name="McCusker W."/>
            <person name="McDonough S."/>
            <person name="Mehta T."/>
            <person name="Meldrim J."/>
            <person name="Meneus L."/>
            <person name="Mihai O."/>
            <person name="Mihalev A."/>
            <person name="Mihova T."/>
            <person name="Mittelman R."/>
            <person name="Mlenga V."/>
            <person name="Montmayeur A."/>
            <person name="Mulrain L."/>
            <person name="Navidi A."/>
            <person name="Naylor J."/>
            <person name="Negash T."/>
            <person name="Nguyen T."/>
            <person name="Nguyen N."/>
            <person name="Nicol R."/>
            <person name="Norbu C."/>
            <person name="Norbu N."/>
            <person name="Novod N."/>
            <person name="O'Neill B."/>
            <person name="Osman S."/>
            <person name="Markiewicz E."/>
            <person name="Oyono O.L."/>
            <person name="Patti C."/>
            <person name="Phunkhang P."/>
            <person name="Pierre F."/>
            <person name="Priest M."/>
            <person name="Raghuraman S."/>
            <person name="Rege F."/>
            <person name="Reyes R."/>
            <person name="Rise C."/>
            <person name="Rogov P."/>
            <person name="Ross K."/>
            <person name="Ryan E."/>
            <person name="Settipalli S."/>
            <person name="Shea T."/>
            <person name="Sherpa N."/>
            <person name="Shi L."/>
            <person name="Shih D."/>
            <person name="Sparrow T."/>
            <person name="Spaulding J."/>
            <person name="Stalker J."/>
            <person name="Stange-Thomann N."/>
            <person name="Stavropoulos S."/>
            <person name="Stone C."/>
            <person name="Strader C."/>
            <person name="Tesfaye S."/>
            <person name="Thomson T."/>
            <person name="Thoulutsang Y."/>
            <person name="Thoulutsang D."/>
            <person name="Topham K."/>
            <person name="Topping I."/>
            <person name="Tsamla T."/>
            <person name="Vassiliev H."/>
            <person name="Vo A."/>
            <person name="Wangchuk T."/>
            <person name="Wangdi T."/>
            <person name="Weiand M."/>
            <person name="Wilkinson J."/>
            <person name="Wilson A."/>
            <person name="Yadav S."/>
            <person name="Young G."/>
            <person name="Yu Q."/>
            <person name="Zembek L."/>
            <person name="Zhong D."/>
            <person name="Zimmer A."/>
            <person name="Zwirko Z."/>
            <person name="Jaffe D.B."/>
            <person name="Alvarez P."/>
            <person name="Brockman W."/>
            <person name="Butler J."/>
            <person name="Chin C."/>
            <person name="Gnerre S."/>
            <person name="MacCallum I."/>
            <person name="Graves J.A."/>
            <person name="Ponting C.P."/>
            <person name="Breen M."/>
            <person name="Samollow P.B."/>
            <person name="Lander E.S."/>
            <person name="Lindblad-Toh K."/>
        </authorList>
    </citation>
    <scope>NUCLEOTIDE SEQUENCE [LARGE SCALE GENOMIC DNA]</scope>
</reference>
<dbReference type="eggNOG" id="ENOG502S99V">
    <property type="taxonomic scope" value="Eukaryota"/>
</dbReference>
<keyword evidence="2 5" id="KW-0732">Signal</keyword>
<evidence type="ECO:0000256" key="5">
    <source>
        <dbReference type="SAM" id="SignalP"/>
    </source>
</evidence>